<reference evidence="4" key="2">
    <citation type="submission" date="2025-08" db="UniProtKB">
        <authorList>
            <consortium name="RefSeq"/>
        </authorList>
    </citation>
    <scope>IDENTIFICATION</scope>
</reference>
<protein>
    <submittedName>
        <fullName evidence="4">Uncharacterized protein LOC112053602</fullName>
    </submittedName>
</protein>
<dbReference type="SUPFAM" id="SSF50494">
    <property type="entry name" value="Trypsin-like serine proteases"/>
    <property type="match status" value="1"/>
</dbReference>
<dbReference type="InterPro" id="IPR043504">
    <property type="entry name" value="Peptidase_S1_PA_chymotrypsin"/>
</dbReference>
<dbReference type="PANTHER" id="PTHR24260:SF132">
    <property type="entry name" value="PEPTIDASE S1 DOMAIN-CONTAINING PROTEIN"/>
    <property type="match status" value="1"/>
</dbReference>
<dbReference type="Gene3D" id="2.40.10.10">
    <property type="entry name" value="Trypsin-like serine proteases"/>
    <property type="match status" value="1"/>
</dbReference>
<dbReference type="Proteomes" id="UP001652582">
    <property type="component" value="Chromosome 2"/>
</dbReference>
<feature type="compositionally biased region" description="Basic and acidic residues" evidence="1">
    <location>
        <begin position="369"/>
        <end position="391"/>
    </location>
</feature>
<dbReference type="InterPro" id="IPR001254">
    <property type="entry name" value="Trypsin_dom"/>
</dbReference>
<feature type="domain" description="Peptidase S1" evidence="2">
    <location>
        <begin position="23"/>
        <end position="175"/>
    </location>
</feature>
<feature type="region of interest" description="Disordered" evidence="1">
    <location>
        <begin position="368"/>
        <end position="405"/>
    </location>
</feature>
<sequence>MRKSNFRQNSAVLLGARWGAGGRRVRNYVLHPEYGVTYNTLALVQLRTPVRHVNIKPLCPPPERLRNPEFYVVKFKENEDYNTLHKQVIPVSHVMPNMCQEFYLRANLYAKKMRPPHVTCAVSLRHDGVCVWDAGAALVARDVWGRWQLLGMSVRGPGCGAPSRYLDMMSYYPWVEASLKQFRRITISKISKQKYIMRLGHAWQRFGDCDEGERVNLIYREAIALSTDNTQYQFVVYNMSIYDNVEFTCLTLELTNASATSEMRVHHACERNAYGVPCYSYKGSKFEISVWMMFSEPCSFQMFAWGWPRNMTLLDIQEWKWEEGTHYPDFEASAVEYRGPVHETLFGYEPLDEALWVPKYELWTVTPPPDHDATTTRKLRDAYDVPKREPEESPGVTLTPPPSWC</sequence>
<dbReference type="GeneID" id="112053602"/>
<name>A0ABM3LSX7_BICAN</name>
<evidence type="ECO:0000313" key="3">
    <source>
        <dbReference type="Proteomes" id="UP001652582"/>
    </source>
</evidence>
<evidence type="ECO:0000256" key="1">
    <source>
        <dbReference type="SAM" id="MobiDB-lite"/>
    </source>
</evidence>
<gene>
    <name evidence="4" type="primary">LOC112053602</name>
</gene>
<reference evidence="3" key="1">
    <citation type="submission" date="2025-05" db="UniProtKB">
        <authorList>
            <consortium name="RefSeq"/>
        </authorList>
    </citation>
    <scope>NUCLEOTIDE SEQUENCE [LARGE SCALE GENOMIC DNA]</scope>
</reference>
<organism evidence="3 4">
    <name type="scientific">Bicyclus anynana</name>
    <name type="common">Squinting bush brown butterfly</name>
    <dbReference type="NCBI Taxonomy" id="110368"/>
    <lineage>
        <taxon>Eukaryota</taxon>
        <taxon>Metazoa</taxon>
        <taxon>Ecdysozoa</taxon>
        <taxon>Arthropoda</taxon>
        <taxon>Hexapoda</taxon>
        <taxon>Insecta</taxon>
        <taxon>Pterygota</taxon>
        <taxon>Neoptera</taxon>
        <taxon>Endopterygota</taxon>
        <taxon>Lepidoptera</taxon>
        <taxon>Glossata</taxon>
        <taxon>Ditrysia</taxon>
        <taxon>Papilionoidea</taxon>
        <taxon>Nymphalidae</taxon>
        <taxon>Satyrinae</taxon>
        <taxon>Satyrini</taxon>
        <taxon>Mycalesina</taxon>
        <taxon>Bicyclus</taxon>
    </lineage>
</organism>
<dbReference type="InterPro" id="IPR051333">
    <property type="entry name" value="CLIP_Serine_Protease"/>
</dbReference>
<dbReference type="InterPro" id="IPR009003">
    <property type="entry name" value="Peptidase_S1_PA"/>
</dbReference>
<keyword evidence="3" id="KW-1185">Reference proteome</keyword>
<dbReference type="PANTHER" id="PTHR24260">
    <property type="match status" value="1"/>
</dbReference>
<proteinExistence type="predicted"/>
<dbReference type="Pfam" id="PF00089">
    <property type="entry name" value="Trypsin"/>
    <property type="match status" value="1"/>
</dbReference>
<evidence type="ECO:0000259" key="2">
    <source>
        <dbReference type="Pfam" id="PF00089"/>
    </source>
</evidence>
<accession>A0ABM3LSX7</accession>
<evidence type="ECO:0000313" key="4">
    <source>
        <dbReference type="RefSeq" id="XP_052742183.1"/>
    </source>
</evidence>
<dbReference type="RefSeq" id="XP_052742183.1">
    <property type="nucleotide sequence ID" value="XM_052886223.1"/>
</dbReference>